<evidence type="ECO:0000313" key="1">
    <source>
        <dbReference type="EMBL" id="KAJ1085099.1"/>
    </source>
</evidence>
<dbReference type="Proteomes" id="UP001066276">
    <property type="component" value="Chromosome 12"/>
</dbReference>
<organism evidence="1 2">
    <name type="scientific">Pleurodeles waltl</name>
    <name type="common">Iberian ribbed newt</name>
    <dbReference type="NCBI Taxonomy" id="8319"/>
    <lineage>
        <taxon>Eukaryota</taxon>
        <taxon>Metazoa</taxon>
        <taxon>Chordata</taxon>
        <taxon>Craniata</taxon>
        <taxon>Vertebrata</taxon>
        <taxon>Euteleostomi</taxon>
        <taxon>Amphibia</taxon>
        <taxon>Batrachia</taxon>
        <taxon>Caudata</taxon>
        <taxon>Salamandroidea</taxon>
        <taxon>Salamandridae</taxon>
        <taxon>Pleurodelinae</taxon>
        <taxon>Pleurodeles</taxon>
    </lineage>
</organism>
<comment type="caution">
    <text evidence="1">The sequence shown here is derived from an EMBL/GenBank/DDBJ whole genome shotgun (WGS) entry which is preliminary data.</text>
</comment>
<keyword evidence="2" id="KW-1185">Reference proteome</keyword>
<dbReference type="AlphaFoldDB" id="A0AAV7L497"/>
<dbReference type="EMBL" id="JANPWB010000016">
    <property type="protein sequence ID" value="KAJ1085099.1"/>
    <property type="molecule type" value="Genomic_DNA"/>
</dbReference>
<evidence type="ECO:0000313" key="2">
    <source>
        <dbReference type="Proteomes" id="UP001066276"/>
    </source>
</evidence>
<evidence type="ECO:0008006" key="3">
    <source>
        <dbReference type="Google" id="ProtNLM"/>
    </source>
</evidence>
<accession>A0AAV7L497</accession>
<sequence length="120" mass="12928">MLARASLVHTEHSCALALSHSAVASVTCTVGGHYKHEACVTVIVPLLYARPCISRAHRAQMCTLSDHGAAGSETYKVGGHYKHEACVTVIVPRLYARPCIPRAHRAQLCTRPVCTVPSLQ</sequence>
<proteinExistence type="predicted"/>
<protein>
    <recommendedName>
        <fullName evidence="3">Secreted protein</fullName>
    </recommendedName>
</protein>
<gene>
    <name evidence="1" type="ORF">NDU88_005232</name>
</gene>
<name>A0AAV7L497_PLEWA</name>
<reference evidence="1" key="1">
    <citation type="journal article" date="2022" name="bioRxiv">
        <title>Sequencing and chromosome-scale assembly of the giantPleurodeles waltlgenome.</title>
        <authorList>
            <person name="Brown T."/>
            <person name="Elewa A."/>
            <person name="Iarovenko S."/>
            <person name="Subramanian E."/>
            <person name="Araus A.J."/>
            <person name="Petzold A."/>
            <person name="Susuki M."/>
            <person name="Suzuki K.-i.T."/>
            <person name="Hayashi T."/>
            <person name="Toyoda A."/>
            <person name="Oliveira C."/>
            <person name="Osipova E."/>
            <person name="Leigh N.D."/>
            <person name="Simon A."/>
            <person name="Yun M.H."/>
        </authorList>
    </citation>
    <scope>NUCLEOTIDE SEQUENCE</scope>
    <source>
        <strain evidence="1">20211129_DDA</strain>
        <tissue evidence="1">Liver</tissue>
    </source>
</reference>